<organism evidence="2 3">
    <name type="scientific">Fontimonas thermophila</name>
    <dbReference type="NCBI Taxonomy" id="1076937"/>
    <lineage>
        <taxon>Bacteria</taxon>
        <taxon>Pseudomonadati</taxon>
        <taxon>Pseudomonadota</taxon>
        <taxon>Gammaproteobacteria</taxon>
        <taxon>Nevskiales</taxon>
        <taxon>Nevskiaceae</taxon>
        <taxon>Fontimonas</taxon>
    </lineage>
</organism>
<dbReference type="EMBL" id="FOOC01000008">
    <property type="protein sequence ID" value="SFF54867.1"/>
    <property type="molecule type" value="Genomic_DNA"/>
</dbReference>
<keyword evidence="3" id="KW-1185">Reference proteome</keyword>
<feature type="domain" description="CheW-like" evidence="1">
    <location>
        <begin position="37"/>
        <end position="177"/>
    </location>
</feature>
<dbReference type="SMART" id="SM00260">
    <property type="entry name" value="CheW"/>
    <property type="match status" value="1"/>
</dbReference>
<dbReference type="SUPFAM" id="SSF50341">
    <property type="entry name" value="CheW-like"/>
    <property type="match status" value="1"/>
</dbReference>
<dbReference type="InterPro" id="IPR039315">
    <property type="entry name" value="CheW"/>
</dbReference>
<dbReference type="GO" id="GO:0006935">
    <property type="term" value="P:chemotaxis"/>
    <property type="evidence" value="ECO:0007669"/>
    <property type="project" value="InterPro"/>
</dbReference>
<dbReference type="PANTHER" id="PTHR22617">
    <property type="entry name" value="CHEMOTAXIS SENSOR HISTIDINE KINASE-RELATED"/>
    <property type="match status" value="1"/>
</dbReference>
<dbReference type="AlphaFoldDB" id="A0A1I2JP07"/>
<dbReference type="GO" id="GO:0005829">
    <property type="term" value="C:cytosol"/>
    <property type="evidence" value="ECO:0007669"/>
    <property type="project" value="TreeGrafter"/>
</dbReference>
<dbReference type="OrthoDB" id="5298045at2"/>
<dbReference type="Proteomes" id="UP000199771">
    <property type="component" value="Unassembled WGS sequence"/>
</dbReference>
<dbReference type="Pfam" id="PF01584">
    <property type="entry name" value="CheW"/>
    <property type="match status" value="1"/>
</dbReference>
<accession>A0A1I2JP07</accession>
<dbReference type="InterPro" id="IPR036061">
    <property type="entry name" value="CheW-like_dom_sf"/>
</dbReference>
<proteinExistence type="predicted"/>
<protein>
    <submittedName>
        <fullName evidence="2">Twitching motility protein PilI</fullName>
    </submittedName>
</protein>
<dbReference type="Gene3D" id="2.40.50.180">
    <property type="entry name" value="CheA-289, Domain 4"/>
    <property type="match status" value="1"/>
</dbReference>
<dbReference type="Gene3D" id="2.30.30.40">
    <property type="entry name" value="SH3 Domains"/>
    <property type="match status" value="1"/>
</dbReference>
<dbReference type="InterPro" id="IPR002545">
    <property type="entry name" value="CheW-lke_dom"/>
</dbReference>
<name>A0A1I2JP07_9GAMM</name>
<dbReference type="STRING" id="1076937.SAMN04488120_10847"/>
<dbReference type="PANTHER" id="PTHR22617:SF43">
    <property type="entry name" value="PROTEIN PILI"/>
    <property type="match status" value="1"/>
</dbReference>
<evidence type="ECO:0000313" key="2">
    <source>
        <dbReference type="EMBL" id="SFF54867.1"/>
    </source>
</evidence>
<gene>
    <name evidence="2" type="ORF">SAMN04488120_10847</name>
</gene>
<evidence type="ECO:0000313" key="3">
    <source>
        <dbReference type="Proteomes" id="UP000199771"/>
    </source>
</evidence>
<dbReference type="PROSITE" id="PS50851">
    <property type="entry name" value="CHEW"/>
    <property type="match status" value="1"/>
</dbReference>
<evidence type="ECO:0000259" key="1">
    <source>
        <dbReference type="PROSITE" id="PS50851"/>
    </source>
</evidence>
<dbReference type="GO" id="GO:0007165">
    <property type="term" value="P:signal transduction"/>
    <property type="evidence" value="ECO:0007669"/>
    <property type="project" value="InterPro"/>
</dbReference>
<dbReference type="RefSeq" id="WP_091534039.1">
    <property type="nucleotide sequence ID" value="NZ_FOOC01000008.1"/>
</dbReference>
<reference evidence="2 3" key="1">
    <citation type="submission" date="2016-10" db="EMBL/GenBank/DDBJ databases">
        <authorList>
            <person name="de Groot N.N."/>
        </authorList>
    </citation>
    <scope>NUCLEOTIDE SEQUENCE [LARGE SCALE GENOMIC DNA]</scope>
    <source>
        <strain evidence="2 3">DSM 23609</strain>
    </source>
</reference>
<sequence length="182" mass="20137">MSADLRALRGDPFEQLLALEARLRAARMDAAAGEAQSWTGLGFRLGQTWLVAPRDDVREVIPPPSTTRVPNARGWMRGLANVRGELLAIVDLPALLGLPQAEHQRMQRVLVLNSRRNPVGMLVDEVAGYRQFTPGEQRAEMATQAGPFTPFLLGAFVREGQPWLVFSLHKLVQDESFRSAAL</sequence>